<evidence type="ECO:0000256" key="6">
    <source>
        <dbReference type="PROSITE-ProRule" id="PRU01016"/>
    </source>
</evidence>
<evidence type="ECO:0000256" key="2">
    <source>
        <dbReference type="ARBA" id="ARBA00022603"/>
    </source>
</evidence>
<dbReference type="GO" id="GO:0003886">
    <property type="term" value="F:DNA (cytosine-5-)-methyltransferase activity"/>
    <property type="evidence" value="ECO:0007669"/>
    <property type="project" value="UniProtKB-EC"/>
</dbReference>
<dbReference type="PANTHER" id="PTHR46098:SF1">
    <property type="entry name" value="TRNA (CYTOSINE(38)-C(5))-METHYLTRANSFERASE"/>
    <property type="match status" value="1"/>
</dbReference>
<evidence type="ECO:0000313" key="9">
    <source>
        <dbReference type="Proteomes" id="UP000713964"/>
    </source>
</evidence>
<dbReference type="EMBL" id="JABZXL010000020">
    <property type="protein sequence ID" value="MBF1659610.1"/>
    <property type="molecule type" value="Genomic_DNA"/>
</dbReference>
<organism evidence="8 9">
    <name type="scientific">Rothia mucilaginosa</name>
    <dbReference type="NCBI Taxonomy" id="43675"/>
    <lineage>
        <taxon>Bacteria</taxon>
        <taxon>Bacillati</taxon>
        <taxon>Actinomycetota</taxon>
        <taxon>Actinomycetes</taxon>
        <taxon>Micrococcales</taxon>
        <taxon>Micrococcaceae</taxon>
        <taxon>Rothia</taxon>
    </lineage>
</organism>
<keyword evidence="2 6" id="KW-0489">Methyltransferase</keyword>
<dbReference type="GO" id="GO:0032259">
    <property type="term" value="P:methylation"/>
    <property type="evidence" value="ECO:0007669"/>
    <property type="project" value="UniProtKB-KW"/>
</dbReference>
<evidence type="ECO:0000256" key="3">
    <source>
        <dbReference type="ARBA" id="ARBA00022679"/>
    </source>
</evidence>
<proteinExistence type="inferred from homology"/>
<reference evidence="8" key="1">
    <citation type="submission" date="2020-04" db="EMBL/GenBank/DDBJ databases">
        <title>Deep metagenomics examines the oral microbiome during advanced dental caries in children, revealing novel taxa and co-occurrences with host molecules.</title>
        <authorList>
            <person name="Baker J.L."/>
            <person name="Morton J.T."/>
            <person name="Dinis M."/>
            <person name="Alvarez R."/>
            <person name="Tran N.C."/>
            <person name="Knight R."/>
            <person name="Edlund A."/>
        </authorList>
    </citation>
    <scope>NUCLEOTIDE SEQUENCE</scope>
    <source>
        <strain evidence="8">JCVI_29_bin.11</strain>
    </source>
</reference>
<dbReference type="PROSITE" id="PS51679">
    <property type="entry name" value="SAM_MT_C5"/>
    <property type="match status" value="1"/>
</dbReference>
<evidence type="ECO:0000313" key="8">
    <source>
        <dbReference type="EMBL" id="MBF1659610.1"/>
    </source>
</evidence>
<dbReference type="PANTHER" id="PTHR46098">
    <property type="entry name" value="TRNA (CYTOSINE(38)-C(5))-METHYLTRANSFERASE"/>
    <property type="match status" value="1"/>
</dbReference>
<feature type="active site" evidence="6">
    <location>
        <position position="72"/>
    </location>
</feature>
<evidence type="ECO:0000256" key="4">
    <source>
        <dbReference type="ARBA" id="ARBA00022691"/>
    </source>
</evidence>
<evidence type="ECO:0000256" key="1">
    <source>
        <dbReference type="ARBA" id="ARBA00011975"/>
    </source>
</evidence>
<dbReference type="Pfam" id="PF00145">
    <property type="entry name" value="DNA_methylase"/>
    <property type="match status" value="1"/>
</dbReference>
<feature type="region of interest" description="Disordered" evidence="7">
    <location>
        <begin position="165"/>
        <end position="184"/>
    </location>
</feature>
<dbReference type="InterPro" id="IPR001525">
    <property type="entry name" value="C5_MeTfrase"/>
</dbReference>
<dbReference type="InterPro" id="IPR018117">
    <property type="entry name" value="C5_DNA_meth_AS"/>
</dbReference>
<keyword evidence="5" id="KW-0680">Restriction system</keyword>
<dbReference type="AlphaFoldDB" id="A0A930PPD1"/>
<comment type="similarity">
    <text evidence="6">Belongs to the class I-like SAM-binding methyltransferase superfamily. C5-methyltransferase family.</text>
</comment>
<protein>
    <recommendedName>
        <fullName evidence="1">DNA (cytosine-5-)-methyltransferase</fullName>
        <ecNumber evidence="1">2.1.1.37</ecNumber>
    </recommendedName>
</protein>
<sequence length="279" mass="31313">MSILSLCSGYGGLEQAIDQVLGHQTIDAYCDNYKPARQVLKTHNPWTHIHNDVNDEALLNYKSSIIAFGFPCQDLSNAGKRAGINGTRSSLFYTCMNVVRAVQPTEIIIENVPQAEKYKDTINQELWDAGYSTGWARAQACEAGLPHRRDRVFIYAHKMGRPYTSYPETQKPTPVTPTFPTPTVVDMGWGRTPQEWETWRETQRAKHNNGNGHGRSLYQLCGEGTLLVMEHLMGLPTGYITNQPISESAKRRLLGNGVAPKQGALGIYRAWKQHQENQP</sequence>
<dbReference type="EC" id="2.1.1.37" evidence="1"/>
<dbReference type="Proteomes" id="UP000713964">
    <property type="component" value="Unassembled WGS sequence"/>
</dbReference>
<dbReference type="SUPFAM" id="SSF53335">
    <property type="entry name" value="S-adenosyl-L-methionine-dependent methyltransferases"/>
    <property type="match status" value="1"/>
</dbReference>
<dbReference type="InterPro" id="IPR050750">
    <property type="entry name" value="C5-MTase"/>
</dbReference>
<gene>
    <name evidence="8" type="ORF">HXO58_07225</name>
</gene>
<comment type="caution">
    <text evidence="8">The sequence shown here is derived from an EMBL/GenBank/DDBJ whole genome shotgun (WGS) entry which is preliminary data.</text>
</comment>
<dbReference type="PROSITE" id="PS00094">
    <property type="entry name" value="C5_MTASE_1"/>
    <property type="match status" value="1"/>
</dbReference>
<dbReference type="InterPro" id="IPR029063">
    <property type="entry name" value="SAM-dependent_MTases_sf"/>
</dbReference>
<name>A0A930PPD1_9MICC</name>
<accession>A0A930PPD1</accession>
<evidence type="ECO:0000256" key="7">
    <source>
        <dbReference type="SAM" id="MobiDB-lite"/>
    </source>
</evidence>
<evidence type="ECO:0000256" key="5">
    <source>
        <dbReference type="ARBA" id="ARBA00022747"/>
    </source>
</evidence>
<keyword evidence="3 6" id="KW-0808">Transferase</keyword>
<dbReference type="GO" id="GO:0009307">
    <property type="term" value="P:DNA restriction-modification system"/>
    <property type="evidence" value="ECO:0007669"/>
    <property type="project" value="UniProtKB-KW"/>
</dbReference>
<dbReference type="PRINTS" id="PR00105">
    <property type="entry name" value="C5METTRFRASE"/>
</dbReference>
<keyword evidence="4 6" id="KW-0949">S-adenosyl-L-methionine</keyword>
<dbReference type="Gene3D" id="3.40.50.150">
    <property type="entry name" value="Vaccinia Virus protein VP39"/>
    <property type="match status" value="1"/>
</dbReference>